<evidence type="ECO:0000313" key="1">
    <source>
        <dbReference type="EMBL" id="MFC5154015.1"/>
    </source>
</evidence>
<proteinExistence type="predicted"/>
<protein>
    <recommendedName>
        <fullName evidence="3">MarR family transcriptional regulator</fullName>
    </recommendedName>
</protein>
<gene>
    <name evidence="1" type="ORF">ACFPRH_19975</name>
</gene>
<keyword evidence="2" id="KW-1185">Reference proteome</keyword>
<comment type="caution">
    <text evidence="1">The sequence shown here is derived from an EMBL/GenBank/DDBJ whole genome shotgun (WGS) entry which is preliminary data.</text>
</comment>
<dbReference type="EMBL" id="JBHSKP010000013">
    <property type="protein sequence ID" value="MFC5154015.1"/>
    <property type="molecule type" value="Genomic_DNA"/>
</dbReference>
<sequence>MNTPSPSTFDLGELLLLADRATNLADSFHLLEGADRDVAVGTLTFQVDAAEQLALGLRQWAGTGSRLRHDHPRVIETADALRSVAHHARLVGDHLVQALMAHGRRAEPGSETPDIRWEAKLYGTAGEQIRAARSLLALIPATCADAAATFAATVPYTAPAAGKALAGSRAGSLTDLQGAALRSAAAGRLELYAVGPSTYLSDRGRVRLTRRTVNPLVERGLLRYDDRFARDNTWRIRLTPPGRAMFLGHLARPRSRTAIALSPPVSLRQRTRRP</sequence>
<evidence type="ECO:0000313" key="2">
    <source>
        <dbReference type="Proteomes" id="UP001596160"/>
    </source>
</evidence>
<dbReference type="Proteomes" id="UP001596160">
    <property type="component" value="Unassembled WGS sequence"/>
</dbReference>
<organism evidence="1 2">
    <name type="scientific">Streptomyces amakusaensis</name>
    <dbReference type="NCBI Taxonomy" id="67271"/>
    <lineage>
        <taxon>Bacteria</taxon>
        <taxon>Bacillati</taxon>
        <taxon>Actinomycetota</taxon>
        <taxon>Actinomycetes</taxon>
        <taxon>Kitasatosporales</taxon>
        <taxon>Streptomycetaceae</taxon>
        <taxon>Streptomyces</taxon>
    </lineage>
</organism>
<reference evidence="2" key="1">
    <citation type="journal article" date="2019" name="Int. J. Syst. Evol. Microbiol.">
        <title>The Global Catalogue of Microorganisms (GCM) 10K type strain sequencing project: providing services to taxonomists for standard genome sequencing and annotation.</title>
        <authorList>
            <consortium name="The Broad Institute Genomics Platform"/>
            <consortium name="The Broad Institute Genome Sequencing Center for Infectious Disease"/>
            <person name="Wu L."/>
            <person name="Ma J."/>
        </authorList>
    </citation>
    <scope>NUCLEOTIDE SEQUENCE [LARGE SCALE GENOMIC DNA]</scope>
    <source>
        <strain evidence="2">PCU 266</strain>
    </source>
</reference>
<accession>A0ABW0AJS4</accession>
<evidence type="ECO:0008006" key="3">
    <source>
        <dbReference type="Google" id="ProtNLM"/>
    </source>
</evidence>
<name>A0ABW0AJS4_9ACTN</name>
<dbReference type="RefSeq" id="WP_344480478.1">
    <property type="nucleotide sequence ID" value="NZ_BAAASB010000014.1"/>
</dbReference>